<dbReference type="SUPFAM" id="SSF52540">
    <property type="entry name" value="P-loop containing nucleoside triphosphate hydrolases"/>
    <property type="match status" value="1"/>
</dbReference>
<dbReference type="Pfam" id="PF00580">
    <property type="entry name" value="UvrD-helicase"/>
    <property type="match status" value="1"/>
</dbReference>
<evidence type="ECO:0000256" key="4">
    <source>
        <dbReference type="ARBA" id="ARBA00022801"/>
    </source>
</evidence>
<dbReference type="InterPro" id="IPR011335">
    <property type="entry name" value="Restrct_endonuc-II-like"/>
</dbReference>
<dbReference type="GO" id="GO:0043138">
    <property type="term" value="F:3'-5' DNA helicase activity"/>
    <property type="evidence" value="ECO:0007669"/>
    <property type="project" value="UniProtKB-EC"/>
</dbReference>
<dbReference type="InterPro" id="IPR000212">
    <property type="entry name" value="DNA_helicase_UvrD/REP"/>
</dbReference>
<protein>
    <recommendedName>
        <fullName evidence="12">DNA 3'-5' helicase</fullName>
        <ecNumber evidence="12">5.6.2.4</ecNumber>
    </recommendedName>
    <alternativeName>
        <fullName evidence="13">DNA 3'-5' helicase II</fullName>
    </alternativeName>
</protein>
<organism evidence="18 19">
    <name type="scientific">Advenella kashmirensis</name>
    <dbReference type="NCBI Taxonomy" id="310575"/>
    <lineage>
        <taxon>Bacteria</taxon>
        <taxon>Pseudomonadati</taxon>
        <taxon>Pseudomonadota</taxon>
        <taxon>Betaproteobacteria</taxon>
        <taxon>Burkholderiales</taxon>
        <taxon>Alcaligenaceae</taxon>
    </lineage>
</organism>
<evidence type="ECO:0000256" key="7">
    <source>
        <dbReference type="ARBA" id="ARBA00022840"/>
    </source>
</evidence>
<evidence type="ECO:0000256" key="3">
    <source>
        <dbReference type="ARBA" id="ARBA00022763"/>
    </source>
</evidence>
<evidence type="ECO:0000256" key="2">
    <source>
        <dbReference type="ARBA" id="ARBA00022741"/>
    </source>
</evidence>
<evidence type="ECO:0000259" key="17">
    <source>
        <dbReference type="PROSITE" id="PS51217"/>
    </source>
</evidence>
<comment type="catalytic activity">
    <reaction evidence="11">
        <text>Couples ATP hydrolysis with the unwinding of duplex DNA by translocating in the 3'-5' direction.</text>
        <dbReference type="EC" id="5.6.2.4"/>
    </reaction>
</comment>
<dbReference type="InterPro" id="IPR011604">
    <property type="entry name" value="PDDEXK-like_dom_sf"/>
</dbReference>
<dbReference type="Gene3D" id="3.40.50.300">
    <property type="entry name" value="P-loop containing nucleotide triphosphate hydrolases"/>
    <property type="match status" value="4"/>
</dbReference>
<dbReference type="PROSITE" id="PS51198">
    <property type="entry name" value="UVRD_HELICASE_ATP_BIND"/>
    <property type="match status" value="1"/>
</dbReference>
<dbReference type="GO" id="GO:0033202">
    <property type="term" value="C:DNA helicase complex"/>
    <property type="evidence" value="ECO:0007669"/>
    <property type="project" value="TreeGrafter"/>
</dbReference>
<evidence type="ECO:0000256" key="11">
    <source>
        <dbReference type="ARBA" id="ARBA00034617"/>
    </source>
</evidence>
<dbReference type="AlphaFoldDB" id="A0A356LE00"/>
<dbReference type="SUPFAM" id="SSF52980">
    <property type="entry name" value="Restriction endonuclease-like"/>
    <property type="match status" value="1"/>
</dbReference>
<keyword evidence="10" id="KW-0413">Isomerase</keyword>
<evidence type="ECO:0000313" key="18">
    <source>
        <dbReference type="EMBL" id="HBP29059.1"/>
    </source>
</evidence>
<evidence type="ECO:0000256" key="10">
    <source>
        <dbReference type="ARBA" id="ARBA00023235"/>
    </source>
</evidence>
<gene>
    <name evidence="18" type="ORF">DD666_06560</name>
</gene>
<dbReference type="Pfam" id="PF12705">
    <property type="entry name" value="PDDEXK_1"/>
    <property type="match status" value="1"/>
</dbReference>
<keyword evidence="9" id="KW-0234">DNA repair</keyword>
<dbReference type="GO" id="GO:0000725">
    <property type="term" value="P:recombinational repair"/>
    <property type="evidence" value="ECO:0007669"/>
    <property type="project" value="TreeGrafter"/>
</dbReference>
<evidence type="ECO:0000256" key="6">
    <source>
        <dbReference type="ARBA" id="ARBA00022839"/>
    </source>
</evidence>
<dbReference type="InterPro" id="IPR014017">
    <property type="entry name" value="DNA_helicase_UvrD-like_C"/>
</dbReference>
<keyword evidence="7 15" id="KW-0067">ATP-binding</keyword>
<evidence type="ECO:0000256" key="13">
    <source>
        <dbReference type="ARBA" id="ARBA00034923"/>
    </source>
</evidence>
<dbReference type="Pfam" id="PF13361">
    <property type="entry name" value="UvrD_C"/>
    <property type="match status" value="2"/>
</dbReference>
<evidence type="ECO:0000259" key="16">
    <source>
        <dbReference type="PROSITE" id="PS51198"/>
    </source>
</evidence>
<keyword evidence="1" id="KW-0540">Nuclease</keyword>
<dbReference type="Gene3D" id="3.90.320.10">
    <property type="match status" value="1"/>
</dbReference>
<dbReference type="InterPro" id="IPR027417">
    <property type="entry name" value="P-loop_NTPase"/>
</dbReference>
<keyword evidence="8" id="KW-0238">DNA-binding</keyword>
<accession>A0A356LE00</accession>
<evidence type="ECO:0000313" key="19">
    <source>
        <dbReference type="Proteomes" id="UP000264036"/>
    </source>
</evidence>
<reference evidence="18 19" key="1">
    <citation type="journal article" date="2018" name="Nat. Biotechnol.">
        <title>A standardized bacterial taxonomy based on genome phylogeny substantially revises the tree of life.</title>
        <authorList>
            <person name="Parks D.H."/>
            <person name="Chuvochina M."/>
            <person name="Waite D.W."/>
            <person name="Rinke C."/>
            <person name="Skarshewski A."/>
            <person name="Chaumeil P.A."/>
            <person name="Hugenholtz P."/>
        </authorList>
    </citation>
    <scope>NUCLEOTIDE SEQUENCE [LARGE SCALE GENOMIC DNA]</scope>
    <source>
        <strain evidence="18">UBA10707</strain>
    </source>
</reference>
<keyword evidence="6" id="KW-0269">Exonuclease</keyword>
<comment type="catalytic activity">
    <reaction evidence="14">
        <text>ATP + H2O = ADP + phosphate + H(+)</text>
        <dbReference type="Rhea" id="RHEA:13065"/>
        <dbReference type="ChEBI" id="CHEBI:15377"/>
        <dbReference type="ChEBI" id="CHEBI:15378"/>
        <dbReference type="ChEBI" id="CHEBI:30616"/>
        <dbReference type="ChEBI" id="CHEBI:43474"/>
        <dbReference type="ChEBI" id="CHEBI:456216"/>
        <dbReference type="EC" id="5.6.2.4"/>
    </reaction>
</comment>
<evidence type="ECO:0000256" key="9">
    <source>
        <dbReference type="ARBA" id="ARBA00023204"/>
    </source>
</evidence>
<sequence length="1117" mass="124362">MKMIERRPSDFEARAQALHTDKSFIIQAPAGSGKTELLTDRILALLGGVIKPEEILAITFTRKAAAEMHARVLRKLRAGLSEQEPASAHEKNSWRLARAALARNEQQGWDLLNHPARLKVRTIDAFCAQLVRSMPWMSAMGGMPGIADNPEQLYLQAARRLLEHVDHNESVQDVLLHMDIDLGSVERLIVDMLARRDQWLQETVDTHTAMTQLRVALRNVMEQKLDALAGAMPFSYASELAPIARLAAASQAETAVCVLDALMDWDGVPLASSVEALPQWHALSRLLLTGSGGLRKRLTVKEGFPAKSAHKQAMQDWLDAWQSDSEHWAGLLAEISDLPLEVLSERQEKIIRSLLETLKLAAAELTLVFREEKQVDFIEIAQRAALALGYTDDPTDMLLKLDARISHILIDEFQDTSQIQIQLIEKLTLGWSPGDGRTLFLVGDPMQSIYRFRKADVGLFLSVANEGINGLELEKLVLTENFRSQAGVVNWVNQSFSRVFPKDDDLTLGAIRYTDSVAFNPAAEGPAVRLHPVYQAEGKDVQVVQAQAEQLTLELVRTALAANPDSDHPVAILVKARTHLGALMLLMQRNGIPVRAVELNPIRAEQSVTDLVQLIRALAHPADRVAWLSVLRSPVCGLTLKALTHLFGDSRDTIVFRLQTVLAREAEFAPLLGDEWPRLQRCAQILLDRSHVTADIAFSSHVESVWRALGGYGVYASDTAFADFQAVFDLVDRLAPYGDLNPADLEDALARLYSATSAQQRAVEIMTMHKSKGLEFEEVILYGLHRRPRSDTAPLLRFERNRNRLLMGPIKPKAAEETDKLSAMLGAMEKRRSDYELDRLLYVAATRARQRLHLVSQVQCKQGQIVDPPRGSLLSRLFSLFEFTPPEPQAQQEAATADAATPGVQGPVLSRIATQALVQLPVVSDRRAIMGSAGSGWQFDDKYEASIGTVAHAWLARIGQDRMRGWDEARLQAAQDVIVRQLENEGLRQSQARSGAQRVYALLSRCVASEKGRWLLSHDQARQELPLTGVDGKQLIVDVAVSTETGWLVVDFKTGVRREHEPQDVFETRMRDTYRLQLQGYCERLSQMDGRAATAVIFALDTGDWIEFDPALLTQAR</sequence>
<feature type="domain" description="UvrD-like helicase C-terminal" evidence="17">
    <location>
        <begin position="497"/>
        <end position="773"/>
    </location>
</feature>
<dbReference type="PANTHER" id="PTHR11070">
    <property type="entry name" value="UVRD / RECB / PCRA DNA HELICASE FAMILY MEMBER"/>
    <property type="match status" value="1"/>
</dbReference>
<keyword evidence="3" id="KW-0227">DNA damage</keyword>
<dbReference type="PROSITE" id="PS51217">
    <property type="entry name" value="UVRD_HELICASE_CTER"/>
    <property type="match status" value="1"/>
</dbReference>
<evidence type="ECO:0000256" key="14">
    <source>
        <dbReference type="ARBA" id="ARBA00048988"/>
    </source>
</evidence>
<dbReference type="EMBL" id="DOEK01000013">
    <property type="protein sequence ID" value="HBP29059.1"/>
    <property type="molecule type" value="Genomic_DNA"/>
</dbReference>
<dbReference type="GO" id="GO:0005829">
    <property type="term" value="C:cytosol"/>
    <property type="evidence" value="ECO:0007669"/>
    <property type="project" value="TreeGrafter"/>
</dbReference>
<keyword evidence="5 15" id="KW-0347">Helicase</keyword>
<keyword evidence="2 15" id="KW-0547">Nucleotide-binding</keyword>
<feature type="binding site" evidence="15">
    <location>
        <begin position="28"/>
        <end position="35"/>
    </location>
    <ligand>
        <name>ATP</name>
        <dbReference type="ChEBI" id="CHEBI:30616"/>
    </ligand>
</feature>
<dbReference type="InterPro" id="IPR014016">
    <property type="entry name" value="UvrD-like_ATP-bd"/>
</dbReference>
<dbReference type="EC" id="5.6.2.4" evidence="12"/>
<dbReference type="GO" id="GO:0005524">
    <property type="term" value="F:ATP binding"/>
    <property type="evidence" value="ECO:0007669"/>
    <property type="project" value="UniProtKB-UniRule"/>
</dbReference>
<dbReference type="GO" id="GO:0003677">
    <property type="term" value="F:DNA binding"/>
    <property type="evidence" value="ECO:0007669"/>
    <property type="project" value="UniProtKB-KW"/>
</dbReference>
<feature type="domain" description="UvrD-like helicase ATP-binding" evidence="16">
    <location>
        <begin position="7"/>
        <end position="485"/>
    </location>
</feature>
<comment type="caution">
    <text evidence="18">The sequence shown here is derived from an EMBL/GenBank/DDBJ whole genome shotgun (WGS) entry which is preliminary data.</text>
</comment>
<name>A0A356LE00_9BURK</name>
<dbReference type="PANTHER" id="PTHR11070:SF2">
    <property type="entry name" value="ATP-DEPENDENT DNA HELICASE SRS2"/>
    <property type="match status" value="1"/>
</dbReference>
<evidence type="ECO:0000256" key="5">
    <source>
        <dbReference type="ARBA" id="ARBA00022806"/>
    </source>
</evidence>
<dbReference type="InterPro" id="IPR038726">
    <property type="entry name" value="PDDEXK_AddAB-type"/>
</dbReference>
<evidence type="ECO:0000256" key="12">
    <source>
        <dbReference type="ARBA" id="ARBA00034808"/>
    </source>
</evidence>
<evidence type="ECO:0000256" key="15">
    <source>
        <dbReference type="PROSITE-ProRule" id="PRU00560"/>
    </source>
</evidence>
<evidence type="ECO:0000256" key="8">
    <source>
        <dbReference type="ARBA" id="ARBA00023125"/>
    </source>
</evidence>
<dbReference type="Proteomes" id="UP000264036">
    <property type="component" value="Unassembled WGS sequence"/>
</dbReference>
<keyword evidence="4 15" id="KW-0378">Hydrolase</keyword>
<evidence type="ECO:0000256" key="1">
    <source>
        <dbReference type="ARBA" id="ARBA00022722"/>
    </source>
</evidence>
<proteinExistence type="predicted"/>
<dbReference type="GO" id="GO:0004527">
    <property type="term" value="F:exonuclease activity"/>
    <property type="evidence" value="ECO:0007669"/>
    <property type="project" value="UniProtKB-KW"/>
</dbReference>